<feature type="region of interest" description="Disordered" evidence="1">
    <location>
        <begin position="1"/>
        <end position="26"/>
    </location>
</feature>
<dbReference type="InterPro" id="IPR006944">
    <property type="entry name" value="Phage/GTA_portal"/>
</dbReference>
<dbReference type="EMBL" id="SJZJ01000019">
    <property type="protein sequence ID" value="TCJ23028.1"/>
    <property type="molecule type" value="Genomic_DNA"/>
</dbReference>
<name>A0A4R1BZ47_9ACTN</name>
<keyword evidence="3" id="KW-1185">Reference proteome</keyword>
<dbReference type="Proteomes" id="UP000295453">
    <property type="component" value="Unassembled WGS sequence"/>
</dbReference>
<evidence type="ECO:0000313" key="3">
    <source>
        <dbReference type="Proteomes" id="UP000295453"/>
    </source>
</evidence>
<accession>A0A4R1BZ47</accession>
<reference evidence="2 3" key="1">
    <citation type="submission" date="2019-03" db="EMBL/GenBank/DDBJ databases">
        <authorList>
            <person name="Kim M.K.M."/>
        </authorList>
    </citation>
    <scope>NUCLEOTIDE SEQUENCE [LARGE SCALE GENOMIC DNA]</scope>
    <source>
        <strain evidence="2 3">18JY15-6</strain>
    </source>
</reference>
<proteinExistence type="predicted"/>
<comment type="caution">
    <text evidence="2">The sequence shown here is derived from an EMBL/GenBank/DDBJ whole genome shotgun (WGS) entry which is preliminary data.</text>
</comment>
<dbReference type="OrthoDB" id="9765386at2"/>
<dbReference type="AlphaFoldDB" id="A0A4R1BZ47"/>
<evidence type="ECO:0000313" key="2">
    <source>
        <dbReference type="EMBL" id="TCJ23028.1"/>
    </source>
</evidence>
<organism evidence="2 3">
    <name type="scientific">Nocardioides jejuensis</name>
    <dbReference type="NCBI Taxonomy" id="2502782"/>
    <lineage>
        <taxon>Bacteria</taxon>
        <taxon>Bacillati</taxon>
        <taxon>Actinomycetota</taxon>
        <taxon>Actinomycetes</taxon>
        <taxon>Propionibacteriales</taxon>
        <taxon>Nocardioidaceae</taxon>
        <taxon>Nocardioides</taxon>
    </lineage>
</organism>
<protein>
    <submittedName>
        <fullName evidence="2">Phage portal protein</fullName>
    </submittedName>
</protein>
<dbReference type="Pfam" id="PF04860">
    <property type="entry name" value="Phage_portal"/>
    <property type="match status" value="1"/>
</dbReference>
<gene>
    <name evidence="2" type="ORF">EPD65_11745</name>
</gene>
<dbReference type="Gene3D" id="1.20.1270.210">
    <property type="match status" value="1"/>
</dbReference>
<sequence>MTWPFSQRTASVSPGQLIPGRNGRRSGVTRVTREQALRNSAVWACQHLRADLTSLMPVDVFRRVGGVQIEQNKPPVIVAPGGDDCRWMEWSYSTTVDLDSSGNTVGVIVERDGAGLPKVIELANIDEVSFIGKGSKIHKVRIGRTEYDRYDIWHEKQFTRAGLPVGLSPIAHAAWSIAGYLSAQEFAQDWFSNSTVPGGHLKNINKELNKGEALVVKENFKASIQSGDVWVSGNDWEYKMLSAKAADSAFIEMMDASLSDICRYLNVPGNMIDVPTKGSSVTYANLTQDNLRLLTLNMGGSLRRREEAISHGLLPNPRYIKFNRGVLLEMDIAARYSAHKSAIDARWKVPSEVREDENLPPLTPEQLAEFAVFSKAPSPSTVNVVTPKEGQE</sequence>
<evidence type="ECO:0000256" key="1">
    <source>
        <dbReference type="SAM" id="MobiDB-lite"/>
    </source>
</evidence>
<feature type="compositionally biased region" description="Polar residues" evidence="1">
    <location>
        <begin position="1"/>
        <end position="14"/>
    </location>
</feature>